<accession>A0A1L9UXG7</accession>
<dbReference type="Proteomes" id="UP000184499">
    <property type="component" value="Unassembled WGS sequence"/>
</dbReference>
<dbReference type="RefSeq" id="XP_067483557.1">
    <property type="nucleotide sequence ID" value="XM_067624349.1"/>
</dbReference>
<dbReference type="VEuPathDB" id="FungiDB:ASPBRDRAFT_404213"/>
<evidence type="ECO:0000313" key="1">
    <source>
        <dbReference type="EMBL" id="OJJ76310.1"/>
    </source>
</evidence>
<reference evidence="2" key="1">
    <citation type="journal article" date="2017" name="Genome Biol.">
        <title>Comparative genomics reveals high biological diversity and specific adaptations in the industrially and medically important fungal genus Aspergillus.</title>
        <authorList>
            <person name="de Vries R.P."/>
            <person name="Riley R."/>
            <person name="Wiebenga A."/>
            <person name="Aguilar-Osorio G."/>
            <person name="Amillis S."/>
            <person name="Uchima C.A."/>
            <person name="Anderluh G."/>
            <person name="Asadollahi M."/>
            <person name="Askin M."/>
            <person name="Barry K."/>
            <person name="Battaglia E."/>
            <person name="Bayram O."/>
            <person name="Benocci T."/>
            <person name="Braus-Stromeyer S.A."/>
            <person name="Caldana C."/>
            <person name="Canovas D."/>
            <person name="Cerqueira G.C."/>
            <person name="Chen F."/>
            <person name="Chen W."/>
            <person name="Choi C."/>
            <person name="Clum A."/>
            <person name="Dos Santos R.A."/>
            <person name="Damasio A.R."/>
            <person name="Diallinas G."/>
            <person name="Emri T."/>
            <person name="Fekete E."/>
            <person name="Flipphi M."/>
            <person name="Freyberg S."/>
            <person name="Gallo A."/>
            <person name="Gournas C."/>
            <person name="Habgood R."/>
            <person name="Hainaut M."/>
            <person name="Harispe M.L."/>
            <person name="Henrissat B."/>
            <person name="Hilden K.S."/>
            <person name="Hope R."/>
            <person name="Hossain A."/>
            <person name="Karabika E."/>
            <person name="Karaffa L."/>
            <person name="Karanyi Z."/>
            <person name="Krasevec N."/>
            <person name="Kuo A."/>
            <person name="Kusch H."/>
            <person name="LaButti K."/>
            <person name="Lagendijk E.L."/>
            <person name="Lapidus A."/>
            <person name="Levasseur A."/>
            <person name="Lindquist E."/>
            <person name="Lipzen A."/>
            <person name="Logrieco A.F."/>
            <person name="MacCabe A."/>
            <person name="Maekelae M.R."/>
            <person name="Malavazi I."/>
            <person name="Melin P."/>
            <person name="Meyer V."/>
            <person name="Mielnichuk N."/>
            <person name="Miskei M."/>
            <person name="Molnar A.P."/>
            <person name="Mule G."/>
            <person name="Ngan C.Y."/>
            <person name="Orejas M."/>
            <person name="Orosz E."/>
            <person name="Ouedraogo J.P."/>
            <person name="Overkamp K.M."/>
            <person name="Park H.-S."/>
            <person name="Perrone G."/>
            <person name="Piumi F."/>
            <person name="Punt P.J."/>
            <person name="Ram A.F."/>
            <person name="Ramon A."/>
            <person name="Rauscher S."/>
            <person name="Record E."/>
            <person name="Riano-Pachon D.M."/>
            <person name="Robert V."/>
            <person name="Roehrig J."/>
            <person name="Ruller R."/>
            <person name="Salamov A."/>
            <person name="Salih N.S."/>
            <person name="Samson R.A."/>
            <person name="Sandor E."/>
            <person name="Sanguinetti M."/>
            <person name="Schuetze T."/>
            <person name="Sepcic K."/>
            <person name="Shelest E."/>
            <person name="Sherlock G."/>
            <person name="Sophianopoulou V."/>
            <person name="Squina F.M."/>
            <person name="Sun H."/>
            <person name="Susca A."/>
            <person name="Todd R.B."/>
            <person name="Tsang A."/>
            <person name="Unkles S.E."/>
            <person name="van de Wiele N."/>
            <person name="van Rossen-Uffink D."/>
            <person name="Oliveira J.V."/>
            <person name="Vesth T.C."/>
            <person name="Visser J."/>
            <person name="Yu J.-H."/>
            <person name="Zhou M."/>
            <person name="Andersen M.R."/>
            <person name="Archer D.B."/>
            <person name="Baker S.E."/>
            <person name="Benoit I."/>
            <person name="Brakhage A.A."/>
            <person name="Braus G.H."/>
            <person name="Fischer R."/>
            <person name="Frisvad J.C."/>
            <person name="Goldman G.H."/>
            <person name="Houbraken J."/>
            <person name="Oakley B."/>
            <person name="Pocsi I."/>
            <person name="Scazzocchio C."/>
            <person name="Seiboth B."/>
            <person name="vanKuyk P.A."/>
            <person name="Wortman J."/>
            <person name="Dyer P.S."/>
            <person name="Grigoriev I.V."/>
        </authorList>
    </citation>
    <scope>NUCLEOTIDE SEQUENCE [LARGE SCALE GENOMIC DNA]</scope>
    <source>
        <strain evidence="2">CBS 101740 / IMI 381727 / IBT 21946</strain>
    </source>
</reference>
<name>A0A1L9UXG7_ASPBC</name>
<protein>
    <submittedName>
        <fullName evidence="1">Uncharacterized protein</fullName>
    </submittedName>
</protein>
<dbReference type="EMBL" id="KV878680">
    <property type="protein sequence ID" value="OJJ76310.1"/>
    <property type="molecule type" value="Genomic_DNA"/>
</dbReference>
<keyword evidence="2" id="KW-1185">Reference proteome</keyword>
<sequence>MRLIGLAALRCVLQGTLAPFPWLRRSPFFPNSFLFPFPRSLSTRLFLFSLSPSLFRSPLLLLFAACLHHSLLSPSTELSELVLVPSVSTLPLLTCPEYPPSPSHLLNWNGYQIRLKISVFCFSSSFPTLPSGSIKLNFYRHFATLPY</sequence>
<organism evidence="1 2">
    <name type="scientific">Aspergillus brasiliensis (strain CBS 101740 / IMI 381727 / IBT 21946)</name>
    <dbReference type="NCBI Taxonomy" id="767769"/>
    <lineage>
        <taxon>Eukaryota</taxon>
        <taxon>Fungi</taxon>
        <taxon>Dikarya</taxon>
        <taxon>Ascomycota</taxon>
        <taxon>Pezizomycotina</taxon>
        <taxon>Eurotiomycetes</taxon>
        <taxon>Eurotiomycetidae</taxon>
        <taxon>Eurotiales</taxon>
        <taxon>Aspergillaceae</taxon>
        <taxon>Aspergillus</taxon>
        <taxon>Aspergillus subgen. Circumdati</taxon>
    </lineage>
</organism>
<evidence type="ECO:0000313" key="2">
    <source>
        <dbReference type="Proteomes" id="UP000184499"/>
    </source>
</evidence>
<gene>
    <name evidence="1" type="ORF">ASPBRDRAFT_404213</name>
</gene>
<dbReference type="AlphaFoldDB" id="A0A1L9UXG7"/>
<proteinExistence type="predicted"/>
<dbReference type="GeneID" id="93576837"/>